<keyword evidence="3" id="KW-1185">Reference proteome</keyword>
<dbReference type="PANTHER" id="PTHR35704:SF1">
    <property type="entry name" value="OS02G0254600 PROTEIN"/>
    <property type="match status" value="1"/>
</dbReference>
<comment type="caution">
    <text evidence="2">The sequence shown here is derived from an EMBL/GenBank/DDBJ whole genome shotgun (WGS) entry which is preliminary data.</text>
</comment>
<evidence type="ECO:0000313" key="3">
    <source>
        <dbReference type="Proteomes" id="UP000796880"/>
    </source>
</evidence>
<sequence>MGNCMETCREKQNQQQQQQQEEEEERGSGFVKESNLGKGSMRVKIVVTKEELEWLMLQLDNSKGSGKSLEDVLEEIEKSRGRADQCWKPSLESIMECPEVVEMDRLDHEH</sequence>
<evidence type="ECO:0000256" key="1">
    <source>
        <dbReference type="SAM" id="MobiDB-lite"/>
    </source>
</evidence>
<dbReference type="AlphaFoldDB" id="A0A8K0HAF6"/>
<dbReference type="EMBL" id="VOIH02000004">
    <property type="protein sequence ID" value="KAF3448705.1"/>
    <property type="molecule type" value="Genomic_DNA"/>
</dbReference>
<gene>
    <name evidence="2" type="ORF">FNV43_RR09418</name>
</gene>
<dbReference type="Proteomes" id="UP000796880">
    <property type="component" value="Unassembled WGS sequence"/>
</dbReference>
<organism evidence="2 3">
    <name type="scientific">Rhamnella rubrinervis</name>
    <dbReference type="NCBI Taxonomy" id="2594499"/>
    <lineage>
        <taxon>Eukaryota</taxon>
        <taxon>Viridiplantae</taxon>
        <taxon>Streptophyta</taxon>
        <taxon>Embryophyta</taxon>
        <taxon>Tracheophyta</taxon>
        <taxon>Spermatophyta</taxon>
        <taxon>Magnoliopsida</taxon>
        <taxon>eudicotyledons</taxon>
        <taxon>Gunneridae</taxon>
        <taxon>Pentapetalae</taxon>
        <taxon>rosids</taxon>
        <taxon>fabids</taxon>
        <taxon>Rosales</taxon>
        <taxon>Rhamnaceae</taxon>
        <taxon>rhamnoid group</taxon>
        <taxon>Rhamneae</taxon>
        <taxon>Rhamnella</taxon>
    </lineage>
</organism>
<evidence type="ECO:0000313" key="2">
    <source>
        <dbReference type="EMBL" id="KAF3448705.1"/>
    </source>
</evidence>
<feature type="region of interest" description="Disordered" evidence="1">
    <location>
        <begin position="1"/>
        <end position="35"/>
    </location>
</feature>
<name>A0A8K0HAF6_9ROSA</name>
<protein>
    <submittedName>
        <fullName evidence="2">Uncharacterized protein</fullName>
    </submittedName>
</protein>
<accession>A0A8K0HAF6</accession>
<dbReference type="PANTHER" id="PTHR35704">
    <property type="entry name" value="OS02G0254600 PROTEIN"/>
    <property type="match status" value="1"/>
</dbReference>
<proteinExistence type="predicted"/>
<dbReference type="OrthoDB" id="690994at2759"/>
<reference evidence="2" key="1">
    <citation type="submission" date="2020-03" db="EMBL/GenBank/DDBJ databases">
        <title>A high-quality chromosome-level genome assembly of a woody plant with both climbing and erect habits, Rhamnella rubrinervis.</title>
        <authorList>
            <person name="Lu Z."/>
            <person name="Yang Y."/>
            <person name="Zhu X."/>
            <person name="Sun Y."/>
        </authorList>
    </citation>
    <scope>NUCLEOTIDE SEQUENCE</scope>
    <source>
        <strain evidence="2">BYM</strain>
        <tissue evidence="2">Leaf</tissue>
    </source>
</reference>